<accession>A0AA40E6S5</accession>
<name>A0AA40E6S5_9PEZI</name>
<dbReference type="EMBL" id="JAUKUA010000002">
    <property type="protein sequence ID" value="KAK0726126.1"/>
    <property type="molecule type" value="Genomic_DNA"/>
</dbReference>
<protein>
    <submittedName>
        <fullName evidence="2">Uncharacterized protein</fullName>
    </submittedName>
</protein>
<sequence length="89" mass="10070">IFICVFIITSAYGFDSLLRHDYQNYATTPISQHSLISTINVLRSVVTTPAQLTTTKPAEIFSRVQLIYLSYLYLVATFFCLLDTIITKA</sequence>
<keyword evidence="1" id="KW-0472">Membrane</keyword>
<keyword evidence="1" id="KW-0812">Transmembrane</keyword>
<feature type="transmembrane region" description="Helical" evidence="1">
    <location>
        <begin position="66"/>
        <end position="86"/>
    </location>
</feature>
<reference evidence="2" key="1">
    <citation type="submission" date="2023-06" db="EMBL/GenBank/DDBJ databases">
        <title>Genome-scale phylogeny and comparative genomics of the fungal order Sordariales.</title>
        <authorList>
            <consortium name="Lawrence Berkeley National Laboratory"/>
            <person name="Hensen N."/>
            <person name="Bonometti L."/>
            <person name="Westerberg I."/>
            <person name="Brannstrom I.O."/>
            <person name="Guillou S."/>
            <person name="Cros-Aarteil S."/>
            <person name="Calhoun S."/>
            <person name="Haridas S."/>
            <person name="Kuo A."/>
            <person name="Mondo S."/>
            <person name="Pangilinan J."/>
            <person name="Riley R."/>
            <person name="Labutti K."/>
            <person name="Andreopoulos B."/>
            <person name="Lipzen A."/>
            <person name="Chen C."/>
            <person name="Yanf M."/>
            <person name="Daum C."/>
            <person name="Ng V."/>
            <person name="Clum A."/>
            <person name="Steindorff A."/>
            <person name="Ohm R."/>
            <person name="Martin F."/>
            <person name="Silar P."/>
            <person name="Natvig D."/>
            <person name="Lalanne C."/>
            <person name="Gautier V."/>
            <person name="Ament-Velasquez S.L."/>
            <person name="Kruys A."/>
            <person name="Hutchinson M.I."/>
            <person name="Powell A.J."/>
            <person name="Barry K."/>
            <person name="Miller A.N."/>
            <person name="Grigoriev I.V."/>
            <person name="Debuchy R."/>
            <person name="Gladieux P."/>
            <person name="Thoren M.H."/>
            <person name="Johannesson H."/>
        </authorList>
    </citation>
    <scope>NUCLEOTIDE SEQUENCE</scope>
    <source>
        <strain evidence="2">SMH4607-1</strain>
    </source>
</reference>
<dbReference type="AlphaFoldDB" id="A0AA40E6S5"/>
<evidence type="ECO:0000313" key="2">
    <source>
        <dbReference type="EMBL" id="KAK0726126.1"/>
    </source>
</evidence>
<evidence type="ECO:0000313" key="3">
    <source>
        <dbReference type="Proteomes" id="UP001172102"/>
    </source>
</evidence>
<comment type="caution">
    <text evidence="2">The sequence shown here is derived from an EMBL/GenBank/DDBJ whole genome shotgun (WGS) entry which is preliminary data.</text>
</comment>
<gene>
    <name evidence="2" type="ORF">B0H67DRAFT_532653</name>
</gene>
<dbReference type="Proteomes" id="UP001172102">
    <property type="component" value="Unassembled WGS sequence"/>
</dbReference>
<keyword evidence="1" id="KW-1133">Transmembrane helix</keyword>
<proteinExistence type="predicted"/>
<keyword evidence="3" id="KW-1185">Reference proteome</keyword>
<organism evidence="2 3">
    <name type="scientific">Lasiosphaeris hirsuta</name>
    <dbReference type="NCBI Taxonomy" id="260670"/>
    <lineage>
        <taxon>Eukaryota</taxon>
        <taxon>Fungi</taxon>
        <taxon>Dikarya</taxon>
        <taxon>Ascomycota</taxon>
        <taxon>Pezizomycotina</taxon>
        <taxon>Sordariomycetes</taxon>
        <taxon>Sordariomycetidae</taxon>
        <taxon>Sordariales</taxon>
        <taxon>Lasiosphaeriaceae</taxon>
        <taxon>Lasiosphaeris</taxon>
    </lineage>
</organism>
<evidence type="ECO:0000256" key="1">
    <source>
        <dbReference type="SAM" id="Phobius"/>
    </source>
</evidence>
<feature type="non-terminal residue" evidence="2">
    <location>
        <position position="1"/>
    </location>
</feature>